<evidence type="ECO:0000313" key="4">
    <source>
        <dbReference type="Proteomes" id="UP000001514"/>
    </source>
</evidence>
<dbReference type="GO" id="GO:0016887">
    <property type="term" value="F:ATP hydrolysis activity"/>
    <property type="evidence" value="ECO:0007669"/>
    <property type="project" value="InterPro"/>
</dbReference>
<accession>D8RFA7</accession>
<reference evidence="3 4" key="1">
    <citation type="journal article" date="2011" name="Science">
        <title>The Selaginella genome identifies genetic changes associated with the evolution of vascular plants.</title>
        <authorList>
            <person name="Banks J.A."/>
            <person name="Nishiyama T."/>
            <person name="Hasebe M."/>
            <person name="Bowman J.L."/>
            <person name="Gribskov M."/>
            <person name="dePamphilis C."/>
            <person name="Albert V.A."/>
            <person name="Aono N."/>
            <person name="Aoyama T."/>
            <person name="Ambrose B.A."/>
            <person name="Ashton N.W."/>
            <person name="Axtell M.J."/>
            <person name="Barker E."/>
            <person name="Barker M.S."/>
            <person name="Bennetzen J.L."/>
            <person name="Bonawitz N.D."/>
            <person name="Chapple C."/>
            <person name="Cheng C."/>
            <person name="Correa L.G."/>
            <person name="Dacre M."/>
            <person name="DeBarry J."/>
            <person name="Dreyer I."/>
            <person name="Elias M."/>
            <person name="Engstrom E.M."/>
            <person name="Estelle M."/>
            <person name="Feng L."/>
            <person name="Finet C."/>
            <person name="Floyd S.K."/>
            <person name="Frommer W.B."/>
            <person name="Fujita T."/>
            <person name="Gramzow L."/>
            <person name="Gutensohn M."/>
            <person name="Harholt J."/>
            <person name="Hattori M."/>
            <person name="Heyl A."/>
            <person name="Hirai T."/>
            <person name="Hiwatashi Y."/>
            <person name="Ishikawa M."/>
            <person name="Iwata M."/>
            <person name="Karol K.G."/>
            <person name="Koehler B."/>
            <person name="Kolukisaoglu U."/>
            <person name="Kubo M."/>
            <person name="Kurata T."/>
            <person name="Lalonde S."/>
            <person name="Li K."/>
            <person name="Li Y."/>
            <person name="Litt A."/>
            <person name="Lyons E."/>
            <person name="Manning G."/>
            <person name="Maruyama T."/>
            <person name="Michael T.P."/>
            <person name="Mikami K."/>
            <person name="Miyazaki S."/>
            <person name="Morinaga S."/>
            <person name="Murata T."/>
            <person name="Mueller-Roeber B."/>
            <person name="Nelson D.R."/>
            <person name="Obara M."/>
            <person name="Oguri Y."/>
            <person name="Olmstead R.G."/>
            <person name="Onodera N."/>
            <person name="Petersen B.L."/>
            <person name="Pils B."/>
            <person name="Prigge M."/>
            <person name="Rensing S.A."/>
            <person name="Riano-Pachon D.M."/>
            <person name="Roberts A.W."/>
            <person name="Sato Y."/>
            <person name="Scheller H.V."/>
            <person name="Schulz B."/>
            <person name="Schulz C."/>
            <person name="Shakirov E.V."/>
            <person name="Shibagaki N."/>
            <person name="Shinohara N."/>
            <person name="Shippen D.E."/>
            <person name="Soerensen I."/>
            <person name="Sotooka R."/>
            <person name="Sugimoto N."/>
            <person name="Sugita M."/>
            <person name="Sumikawa N."/>
            <person name="Tanurdzic M."/>
            <person name="Theissen G."/>
            <person name="Ulvskov P."/>
            <person name="Wakazuki S."/>
            <person name="Weng J.K."/>
            <person name="Willats W.W."/>
            <person name="Wipf D."/>
            <person name="Wolf P.G."/>
            <person name="Yang L."/>
            <person name="Zimmer A.D."/>
            <person name="Zhu Q."/>
            <person name="Mitros T."/>
            <person name="Hellsten U."/>
            <person name="Loque D."/>
            <person name="Otillar R."/>
            <person name="Salamov A."/>
            <person name="Schmutz J."/>
            <person name="Shapiro H."/>
            <person name="Lindquist E."/>
            <person name="Lucas S."/>
            <person name="Rokhsar D."/>
            <person name="Grigoriev I.V."/>
        </authorList>
    </citation>
    <scope>NUCLEOTIDE SEQUENCE [LARGE SCALE GENOMIC DNA]</scope>
</reference>
<sequence>MAHKLDRPAKDIAIEDTTGSIIVSRQTELLLGHRYVFTLVRKPDTAPKRTFAVGGITDPQKHYYVPPDVTQLVDKLKHGKYCVLCGARQSGKSTMAMAVKRELSLDPDICVVYLDKVSVDKCWSRNRFWAALCDHLHGKCADLFPARPTGEECTDWSFRSLFLVKNLPIKVTLIIDEADALLSASSDCLDDFFSTLKGIRDDDDYNFNGVLLVGVETVKDLLEAQYLRRREDAAELNRVYVPSSTPSLYLPFSYSFLSEPVRFLVGDVENLLQQAQADLQGVQIEIERIATSVIEMTGGHKGIVGSCLDYLVDRELWTSRQWIEATDSFHLSTYVFGQQTYSKILSAFKKGATGRDFDLLLSFLKEDKRHCNDQMVMLELRNLIAQGVLIAQEAKPDGYDVRISSPMLRSIILRRCVITSGSVDPPAQALRVDPLWVVFQAIRTLDGEALCRPECIKRAGELSKIKAVLTQAYPLVDAKLVPKVKIAAEYLDKRDTQERLDILVRNNDNFSKFGCELVVNDDVEGYVSKAERYAKQHSAQVFVINVTTEDSPILVVPEHGCVVFLSVQLFPSGNKTRAKVTMVETSDVRTDFELEMKNWDGKISFDYLV</sequence>
<organism evidence="4">
    <name type="scientific">Selaginella moellendorffii</name>
    <name type="common">Spikemoss</name>
    <dbReference type="NCBI Taxonomy" id="88036"/>
    <lineage>
        <taxon>Eukaryota</taxon>
        <taxon>Viridiplantae</taxon>
        <taxon>Streptophyta</taxon>
        <taxon>Embryophyta</taxon>
        <taxon>Tracheophyta</taxon>
        <taxon>Lycopodiopsida</taxon>
        <taxon>Selaginellales</taxon>
        <taxon>Selaginellaceae</taxon>
        <taxon>Selaginella</taxon>
    </lineage>
</organism>
<gene>
    <name evidence="3" type="ORF">SELMODRAFT_410614</name>
</gene>
<dbReference type="AlphaFoldDB" id="D8RFA7"/>
<dbReference type="SUPFAM" id="SSF52540">
    <property type="entry name" value="P-loop containing nucleoside triphosphate hydrolases"/>
    <property type="match status" value="1"/>
</dbReference>
<dbReference type="eggNOG" id="ENOG502SC0M">
    <property type="taxonomic scope" value="Eukaryota"/>
</dbReference>
<dbReference type="Gramene" id="EFJ29084">
    <property type="protein sequence ID" value="EFJ29084"/>
    <property type="gene ID" value="SELMODRAFT_410614"/>
</dbReference>
<dbReference type="Pfam" id="PF13401">
    <property type="entry name" value="AAA_22"/>
    <property type="match status" value="1"/>
</dbReference>
<proteinExistence type="predicted"/>
<dbReference type="HOGENOM" id="CLU_012394_1_0_1"/>
<evidence type="ECO:0000259" key="2">
    <source>
        <dbReference type="Pfam" id="PF13401"/>
    </source>
</evidence>
<dbReference type="InterPro" id="IPR027417">
    <property type="entry name" value="P-loop_NTPase"/>
</dbReference>
<feature type="domain" description="ORC1/DEAH AAA+ ATPase" evidence="2">
    <location>
        <begin position="78"/>
        <end position="216"/>
    </location>
</feature>
<dbReference type="Gene3D" id="3.40.50.300">
    <property type="entry name" value="P-loop containing nucleotide triphosphate hydrolases"/>
    <property type="match status" value="1"/>
</dbReference>
<evidence type="ECO:0000313" key="3">
    <source>
        <dbReference type="EMBL" id="EFJ29084.1"/>
    </source>
</evidence>
<name>D8RFA7_SELML</name>
<dbReference type="KEGG" id="smo:SELMODRAFT_410614"/>
<evidence type="ECO:0000256" key="1">
    <source>
        <dbReference type="SAM" id="Coils"/>
    </source>
</evidence>
<dbReference type="EMBL" id="GL377578">
    <property type="protein sequence ID" value="EFJ29084.1"/>
    <property type="molecule type" value="Genomic_DNA"/>
</dbReference>
<protein>
    <recommendedName>
        <fullName evidence="2">ORC1/DEAH AAA+ ATPase domain-containing protein</fullName>
    </recommendedName>
</protein>
<keyword evidence="4" id="KW-1185">Reference proteome</keyword>
<dbReference type="InParanoid" id="D8RFA7"/>
<keyword evidence="1" id="KW-0175">Coiled coil</keyword>
<dbReference type="InterPro" id="IPR049945">
    <property type="entry name" value="AAA_22"/>
</dbReference>
<dbReference type="Proteomes" id="UP000001514">
    <property type="component" value="Unassembled WGS sequence"/>
</dbReference>
<feature type="coiled-coil region" evidence="1">
    <location>
        <begin position="265"/>
        <end position="292"/>
    </location>
</feature>